<dbReference type="InterPro" id="IPR016035">
    <property type="entry name" value="Acyl_Trfase/lysoPLipase"/>
</dbReference>
<dbReference type="PANTHER" id="PTHR24138:SF10">
    <property type="entry name" value="PHOSPHOLIPASE A2"/>
    <property type="match status" value="1"/>
</dbReference>
<dbReference type="PROSITE" id="PS51635">
    <property type="entry name" value="PNPLA"/>
    <property type="match status" value="1"/>
</dbReference>
<dbReference type="Gene3D" id="3.40.1090.10">
    <property type="entry name" value="Cytosolic phospholipase A2 catalytic domain"/>
    <property type="match status" value="1"/>
</dbReference>
<dbReference type="SUPFAM" id="SSF52151">
    <property type="entry name" value="FabD/lysophospholipase-like"/>
    <property type="match status" value="1"/>
</dbReference>
<evidence type="ECO:0000259" key="2">
    <source>
        <dbReference type="PROSITE" id="PS51635"/>
    </source>
</evidence>
<dbReference type="CDD" id="cd07199">
    <property type="entry name" value="Pat17_PNPLA8_PNPLA9_like"/>
    <property type="match status" value="1"/>
</dbReference>
<accession>A0A1J5RE30</accession>
<name>A0A1J5RE30_9ZZZZ</name>
<dbReference type="Pfam" id="PF01734">
    <property type="entry name" value="Patatin"/>
    <property type="match status" value="1"/>
</dbReference>
<dbReference type="AlphaFoldDB" id="A0A1J5RE30"/>
<dbReference type="NCBIfam" id="NF041079">
    <property type="entry name" value="CBASS_lipase"/>
    <property type="match status" value="1"/>
</dbReference>
<organism evidence="3">
    <name type="scientific">mine drainage metagenome</name>
    <dbReference type="NCBI Taxonomy" id="410659"/>
    <lineage>
        <taxon>unclassified sequences</taxon>
        <taxon>metagenomes</taxon>
        <taxon>ecological metagenomes</taxon>
    </lineage>
</organism>
<dbReference type="PANTHER" id="PTHR24138">
    <property type="entry name" value="INTRACELLLAR PHOSPHOLIPASE A FAMILY"/>
    <property type="match status" value="1"/>
</dbReference>
<dbReference type="GO" id="GO:0006629">
    <property type="term" value="P:lipid metabolic process"/>
    <property type="evidence" value="ECO:0007669"/>
    <property type="project" value="UniProtKB-KW"/>
</dbReference>
<comment type="caution">
    <text evidence="3">The sequence shown here is derived from an EMBL/GenBank/DDBJ whole genome shotgun (WGS) entry which is preliminary data.</text>
</comment>
<evidence type="ECO:0000313" key="3">
    <source>
        <dbReference type="EMBL" id="OIQ93610.1"/>
    </source>
</evidence>
<sequence>MTYIPARRSDGTIQKRRDPLPWPKDRPFRILSIDGGGICGILPASVLAELERRFLGGQSISDHFDMIAGTSTGGIVALALGIGMTAAAIRDVYLERGGVIFPTGSWITRRLRNVRRVVRYGYDANVLEVELQRVFQARVLDEAKTRLCIPSFEGLHGEPWIYKTPHHPDYKTDRYEKLVKVGLATAAAPTYFRAFENDGYVMVDGGLWANNPVMNAVVDALTCFDIDRRQVEVLSLGCGETRYKVTPRHADGGMFHWRDVIRAAMRAQSLNALGQAYLLLGKDQVMRIDAPETPNPIALDDYLRAKEELPNMARSLVEGAGREVERVFLSSYATGYAPCRMLE</sequence>
<feature type="domain" description="PNPLA" evidence="2">
    <location>
        <begin position="31"/>
        <end position="217"/>
    </location>
</feature>
<dbReference type="InterPro" id="IPR002641">
    <property type="entry name" value="PNPLA_dom"/>
</dbReference>
<gene>
    <name evidence="3" type="ORF">GALL_244580</name>
</gene>
<evidence type="ECO:0000256" key="1">
    <source>
        <dbReference type="ARBA" id="ARBA00023098"/>
    </source>
</evidence>
<dbReference type="InterPro" id="IPR047156">
    <property type="entry name" value="Teg/CotR/CapV-like"/>
</dbReference>
<proteinExistence type="predicted"/>
<protein>
    <submittedName>
        <fullName evidence="3">Patatin-like phospholipase</fullName>
    </submittedName>
</protein>
<dbReference type="EMBL" id="MLJW01000204">
    <property type="protein sequence ID" value="OIQ93610.1"/>
    <property type="molecule type" value="Genomic_DNA"/>
</dbReference>
<keyword evidence="1" id="KW-0443">Lipid metabolism</keyword>
<reference evidence="3" key="1">
    <citation type="submission" date="2016-10" db="EMBL/GenBank/DDBJ databases">
        <title>Sequence of Gallionella enrichment culture.</title>
        <authorList>
            <person name="Poehlein A."/>
            <person name="Muehling M."/>
            <person name="Daniel R."/>
        </authorList>
    </citation>
    <scope>NUCLEOTIDE SEQUENCE</scope>
</reference>